<gene>
    <name evidence="1" type="ORF">K3G42_004305</name>
</gene>
<keyword evidence="2" id="KW-1185">Reference proteome</keyword>
<comment type="caution">
    <text evidence="1">The sequence shown here is derived from an EMBL/GenBank/DDBJ whole genome shotgun (WGS) entry which is preliminary data.</text>
</comment>
<protein>
    <submittedName>
        <fullName evidence="1">Uncharacterized protein</fullName>
    </submittedName>
</protein>
<accession>A0ACB8FTS6</accession>
<name>A0ACB8FTS6_9SAUR</name>
<organism evidence="1 2">
    <name type="scientific">Sphaerodactylus townsendi</name>
    <dbReference type="NCBI Taxonomy" id="933632"/>
    <lineage>
        <taxon>Eukaryota</taxon>
        <taxon>Metazoa</taxon>
        <taxon>Chordata</taxon>
        <taxon>Craniata</taxon>
        <taxon>Vertebrata</taxon>
        <taxon>Euteleostomi</taxon>
        <taxon>Lepidosauria</taxon>
        <taxon>Squamata</taxon>
        <taxon>Bifurcata</taxon>
        <taxon>Gekkota</taxon>
        <taxon>Sphaerodactylidae</taxon>
        <taxon>Sphaerodactylus</taxon>
    </lineage>
</organism>
<evidence type="ECO:0000313" key="1">
    <source>
        <dbReference type="EMBL" id="KAH8010436.1"/>
    </source>
</evidence>
<dbReference type="EMBL" id="CM037624">
    <property type="protein sequence ID" value="KAH8010436.1"/>
    <property type="molecule type" value="Genomic_DNA"/>
</dbReference>
<reference evidence="1" key="1">
    <citation type="submission" date="2021-08" db="EMBL/GenBank/DDBJ databases">
        <title>The first chromosome-level gecko genome reveals the dynamic sex chromosomes of Neotropical dwarf geckos (Sphaerodactylidae: Sphaerodactylus).</title>
        <authorList>
            <person name="Pinto B.J."/>
            <person name="Keating S.E."/>
            <person name="Gamble T."/>
        </authorList>
    </citation>
    <scope>NUCLEOTIDE SEQUENCE</scope>
    <source>
        <strain evidence="1">TG3544</strain>
    </source>
</reference>
<sequence>MQILLTIPIKARHRRYWTSRRFFHNGICLLNNPLNIWKQSIVKIPAKRRAKPDPSKTRLKLTANLGSRCHISANLVNKTLVMPKEGPGGVRGGRL</sequence>
<evidence type="ECO:0000313" key="2">
    <source>
        <dbReference type="Proteomes" id="UP000827872"/>
    </source>
</evidence>
<dbReference type="Proteomes" id="UP000827872">
    <property type="component" value="Linkage Group LG11"/>
</dbReference>
<proteinExistence type="predicted"/>